<protein>
    <submittedName>
        <fullName evidence="9">Xanthine phosphoribosyltransferase 1</fullName>
    </submittedName>
</protein>
<dbReference type="PANTHER" id="PTHR24045">
    <property type="match status" value="1"/>
</dbReference>
<proteinExistence type="inferred from homology"/>
<feature type="domain" description="Stealth protein CR4 conserved region 4" evidence="8">
    <location>
        <begin position="988"/>
        <end position="1036"/>
    </location>
</feature>
<name>A0A9P6REI8_9FUNG</name>
<feature type="region of interest" description="Disordered" evidence="3">
    <location>
        <begin position="321"/>
        <end position="342"/>
    </location>
</feature>
<accession>A0A9P6REI8</accession>
<comment type="similarity">
    <text evidence="1">Belongs to the stealth family.</text>
</comment>
<dbReference type="Pfam" id="PF17102">
    <property type="entry name" value="Stealth_CR3"/>
    <property type="match status" value="1"/>
</dbReference>
<evidence type="ECO:0000256" key="2">
    <source>
        <dbReference type="ARBA" id="ARBA00022679"/>
    </source>
</evidence>
<dbReference type="Pfam" id="PF17103">
    <property type="entry name" value="Stealth_CR4"/>
    <property type="match status" value="1"/>
</dbReference>
<evidence type="ECO:0000313" key="10">
    <source>
        <dbReference type="Proteomes" id="UP000823405"/>
    </source>
</evidence>
<keyword evidence="4" id="KW-1133">Transmembrane helix</keyword>
<dbReference type="Pfam" id="PF11380">
    <property type="entry name" value="Stealth_CR2"/>
    <property type="match status" value="1"/>
</dbReference>
<keyword evidence="9" id="KW-0328">Glycosyltransferase</keyword>
<evidence type="ECO:0000256" key="4">
    <source>
        <dbReference type="SAM" id="Phobius"/>
    </source>
</evidence>
<evidence type="ECO:0000259" key="7">
    <source>
        <dbReference type="Pfam" id="PF17102"/>
    </source>
</evidence>
<dbReference type="EMBL" id="JAAAIN010000345">
    <property type="protein sequence ID" value="KAG0315896.1"/>
    <property type="molecule type" value="Genomic_DNA"/>
</dbReference>
<dbReference type="InterPro" id="IPR021520">
    <property type="entry name" value="Stealth_CR2"/>
</dbReference>
<dbReference type="GO" id="GO:0046835">
    <property type="term" value="P:carbohydrate phosphorylation"/>
    <property type="evidence" value="ECO:0007669"/>
    <property type="project" value="TreeGrafter"/>
</dbReference>
<feature type="compositionally biased region" description="Low complexity" evidence="3">
    <location>
        <begin position="859"/>
        <end position="873"/>
    </location>
</feature>
<feature type="compositionally biased region" description="Acidic residues" evidence="3">
    <location>
        <begin position="202"/>
        <end position="211"/>
    </location>
</feature>
<dbReference type="GO" id="GO:0005794">
    <property type="term" value="C:Golgi apparatus"/>
    <property type="evidence" value="ECO:0007669"/>
    <property type="project" value="TreeGrafter"/>
</dbReference>
<feature type="region of interest" description="Disordered" evidence="3">
    <location>
        <begin position="787"/>
        <end position="893"/>
    </location>
</feature>
<feature type="compositionally biased region" description="Polar residues" evidence="3">
    <location>
        <begin position="826"/>
        <end position="858"/>
    </location>
</feature>
<sequence length="1037" mass="118494">MAILQWLTRRACFSIIAALFVFQCFLISKYLPFSSTATSTNINASNDIDQDQQRSPPSSQLSQKGQQAIEAGQRNLVSFATWTNDQWTQFKEHAVKKILYQDDGDRTYDGSDEMEEIEQTDGSEFPKALRAEMVMVEEMDDGEEDPTYFPGETKFQLDMPHWIPDWLTSKALHPSSLWPLETDTITSTDASNQVNSNIATRDDDDDDDDDQTGQFQQQAGQEQEGHQKRPPILDIVYTWVNGSDPEWQFSKNIYESKEPTLLRINAVKVESQMVGRFRDNDELKHSLRSAYKFGKNVVRKIHISTADVAEEGLWKLWRSEEHQAEQEQQQEQGHGNKETNSVAEGEATKLFKRNRKHFDSWMEFAKKHSVNRTAVVKGMEEGDKYIVADEEPPSRPLVLRQTAPGEETGQVPSWLDRSLASREKVNVAHHSTFFKNKDSLPVFCSVAIESQLYRIPDLSEVFIYMNDDEYFGMELAQSDFWTPHYGLVLQMNPGIPVLPHPRDYSGIDPLNRGYIDNLQFTNYILSKRFGHRFRPSLDHIVQVGSRTIFKEIESLWPEAFHQTERSHFRTDYDGNTLSAMFLMAHYTIERLRETQLRSFWRYRVDNNSNGVLEWEERWALVSLVEDWNASGGGVNRDRTGQVIDHTPQFLSGFRQILEQTGYGDTQEQPATRYVFSGMEGFPFMIPEVNTSNTIYREDRLEAMSLQKLNIDFSVMPADRTCIFDLEFCLGPLFMDRRGSLEKKDGERVFKRLAFEEFHCGDCLLQIAMQSDRGVEYYLERIEDAEESGDWGEHVPFINRRPAVVPGTTDNNDGAEGAENPEETTDDSSGNADNSENSDNINHTENADNMGTGDPQTISNNANTTVTTAAADTTDQPHSIDSNNKGNNNGEINLVTTRDDIPSYTFATKETIRQQILTTQSQTPYTTHTRGISAILPDTSRHSKARLRIIKDLYKYNFVIGESDSFFVTLVGLEKAQRDMAFLDKVKEHDKKLHIVCLNDGIIEAKNGTEVRELLTHFLEDRYGDPAPWEKVVATVNS</sequence>
<evidence type="ECO:0000259" key="6">
    <source>
        <dbReference type="Pfam" id="PF17101"/>
    </source>
</evidence>
<feature type="compositionally biased region" description="Low complexity" evidence="3">
    <location>
        <begin position="212"/>
        <end position="222"/>
    </location>
</feature>
<evidence type="ECO:0000313" key="9">
    <source>
        <dbReference type="EMBL" id="KAG0315896.1"/>
    </source>
</evidence>
<feature type="domain" description="Stealth protein CR2 conserved region 2" evidence="5">
    <location>
        <begin position="409"/>
        <end position="484"/>
    </location>
</feature>
<evidence type="ECO:0000259" key="5">
    <source>
        <dbReference type="Pfam" id="PF11380"/>
    </source>
</evidence>
<keyword evidence="2" id="KW-0808">Transferase</keyword>
<dbReference type="GO" id="GO:0003976">
    <property type="term" value="F:UDP-N-acetylglucosamine-lysosomal-enzyme N-acetylglucosaminephosphotransferase activity"/>
    <property type="evidence" value="ECO:0007669"/>
    <property type="project" value="TreeGrafter"/>
</dbReference>
<organism evidence="9 10">
    <name type="scientific">Linnemannia gamsii</name>
    <dbReference type="NCBI Taxonomy" id="64522"/>
    <lineage>
        <taxon>Eukaryota</taxon>
        <taxon>Fungi</taxon>
        <taxon>Fungi incertae sedis</taxon>
        <taxon>Mucoromycota</taxon>
        <taxon>Mortierellomycotina</taxon>
        <taxon>Mortierellomycetes</taxon>
        <taxon>Mortierellales</taxon>
        <taxon>Mortierellaceae</taxon>
        <taxon>Linnemannia</taxon>
    </lineage>
</organism>
<feature type="region of interest" description="Disordered" evidence="3">
    <location>
        <begin position="188"/>
        <end position="230"/>
    </location>
</feature>
<keyword evidence="4" id="KW-0472">Membrane</keyword>
<feature type="region of interest" description="Disordered" evidence="3">
    <location>
        <begin position="44"/>
        <end position="66"/>
    </location>
</feature>
<feature type="domain" description="Stealth protein CR3 conserved region 3" evidence="7">
    <location>
        <begin position="539"/>
        <end position="589"/>
    </location>
</feature>
<keyword evidence="10" id="KW-1185">Reference proteome</keyword>
<keyword evidence="4" id="KW-0812">Transmembrane</keyword>
<dbReference type="InterPro" id="IPR031356">
    <property type="entry name" value="Stealth_CR4"/>
</dbReference>
<feature type="compositionally biased region" description="Low complexity" evidence="3">
    <location>
        <begin position="53"/>
        <end position="63"/>
    </location>
</feature>
<dbReference type="InterPro" id="IPR031357">
    <property type="entry name" value="Stealth_CR3"/>
</dbReference>
<feature type="domain" description="Stealth protein CR1 conserved region 1" evidence="6">
    <location>
        <begin position="234"/>
        <end position="257"/>
    </location>
</feature>
<evidence type="ECO:0000256" key="1">
    <source>
        <dbReference type="ARBA" id="ARBA00007583"/>
    </source>
</evidence>
<feature type="compositionally biased region" description="Low complexity" evidence="3">
    <location>
        <begin position="882"/>
        <end position="892"/>
    </location>
</feature>
<dbReference type="InterPro" id="IPR047141">
    <property type="entry name" value="Stealth"/>
</dbReference>
<comment type="caution">
    <text evidence="9">The sequence shown here is derived from an EMBL/GenBank/DDBJ whole genome shotgun (WGS) entry which is preliminary data.</text>
</comment>
<dbReference type="AlphaFoldDB" id="A0A9P6REI8"/>
<gene>
    <name evidence="9" type="primary">XPT1_4</name>
    <name evidence="9" type="ORF">BGZ97_007719</name>
</gene>
<feature type="transmembrane region" description="Helical" evidence="4">
    <location>
        <begin position="12"/>
        <end position="31"/>
    </location>
</feature>
<dbReference type="OrthoDB" id="263283at2759"/>
<dbReference type="GO" id="GO:0016757">
    <property type="term" value="F:glycosyltransferase activity"/>
    <property type="evidence" value="ECO:0007669"/>
    <property type="project" value="UniProtKB-KW"/>
</dbReference>
<reference evidence="9" key="1">
    <citation type="journal article" date="2020" name="Fungal Divers.">
        <title>Resolving the Mortierellaceae phylogeny through synthesis of multi-gene phylogenetics and phylogenomics.</title>
        <authorList>
            <person name="Vandepol N."/>
            <person name="Liber J."/>
            <person name="Desiro A."/>
            <person name="Na H."/>
            <person name="Kennedy M."/>
            <person name="Barry K."/>
            <person name="Grigoriev I.V."/>
            <person name="Miller A.N."/>
            <person name="O'Donnell K."/>
            <person name="Stajich J.E."/>
            <person name="Bonito G."/>
        </authorList>
    </citation>
    <scope>NUCLEOTIDE SEQUENCE</scope>
    <source>
        <strain evidence="9">NVP60</strain>
    </source>
</reference>
<dbReference type="PANTHER" id="PTHR24045:SF0">
    <property type="entry name" value="N-ACETYLGLUCOSAMINE-1-PHOSPHOTRANSFERASE SUBUNITS ALPHA_BETA"/>
    <property type="match status" value="1"/>
</dbReference>
<dbReference type="InterPro" id="IPR031358">
    <property type="entry name" value="Stealth_CR1"/>
</dbReference>
<dbReference type="Pfam" id="PF17101">
    <property type="entry name" value="Stealth_CR1"/>
    <property type="match status" value="1"/>
</dbReference>
<evidence type="ECO:0000256" key="3">
    <source>
        <dbReference type="SAM" id="MobiDB-lite"/>
    </source>
</evidence>
<evidence type="ECO:0000259" key="8">
    <source>
        <dbReference type="Pfam" id="PF17103"/>
    </source>
</evidence>
<dbReference type="Proteomes" id="UP000823405">
    <property type="component" value="Unassembled WGS sequence"/>
</dbReference>
<feature type="compositionally biased region" description="Polar residues" evidence="3">
    <location>
        <begin position="188"/>
        <end position="199"/>
    </location>
</feature>